<gene>
    <name evidence="1" type="ORF">FDA38_08645</name>
</gene>
<proteinExistence type="predicted"/>
<dbReference type="Proteomes" id="UP000305836">
    <property type="component" value="Unassembled WGS sequence"/>
</dbReference>
<evidence type="ECO:0000313" key="2">
    <source>
        <dbReference type="Proteomes" id="UP000305836"/>
    </source>
</evidence>
<keyword evidence="2" id="KW-1185">Reference proteome</keyword>
<sequence length="205" mass="22636">MEIRSQGNPWLITDFVSAGTPMYFADQLMDGKDGRSFASRINRRELPTCPPHNEESEHNNIHQTRRFYPWEKKVWAGPKDAKGVCQAASDLRRRPFAVVRWTNVFFPVKFGIFGDWFGGPLAPTFGLGIKDVAVHGNTVGKPRTKPWCNRYIPAAAHSFCFKFAADDASNSVATSIRDGLDLACTSWIRSAPTSAADASGSPSIA</sequence>
<protein>
    <submittedName>
        <fullName evidence="1">Uncharacterized protein</fullName>
    </submittedName>
</protein>
<comment type="caution">
    <text evidence="1">The sequence shown here is derived from an EMBL/GenBank/DDBJ whole genome shotgun (WGS) entry which is preliminary data.</text>
</comment>
<dbReference type="OrthoDB" id="4058760at2"/>
<reference evidence="1 2" key="1">
    <citation type="submission" date="2019-04" db="EMBL/GenBank/DDBJ databases">
        <title>Kribbella sp. NEAU-THZ 27 nov., a novel actinomycete isolated from soil.</title>
        <authorList>
            <person name="Duan L."/>
        </authorList>
    </citation>
    <scope>NUCLEOTIDE SEQUENCE [LARGE SCALE GENOMIC DNA]</scope>
    <source>
        <strain evidence="2">NEAU-THZ27</strain>
    </source>
</reference>
<dbReference type="RefSeq" id="WP_137253500.1">
    <property type="nucleotide sequence ID" value="NZ_JBHSPQ010000001.1"/>
</dbReference>
<dbReference type="EMBL" id="SZPZ01000001">
    <property type="protein sequence ID" value="TKK82811.1"/>
    <property type="molecule type" value="Genomic_DNA"/>
</dbReference>
<accession>A0A4U3M2E1</accession>
<name>A0A4U3M2E1_9ACTN</name>
<evidence type="ECO:0000313" key="1">
    <source>
        <dbReference type="EMBL" id="TKK82811.1"/>
    </source>
</evidence>
<dbReference type="AlphaFoldDB" id="A0A4U3M2E1"/>
<organism evidence="1 2">
    <name type="scientific">Kribbella jiaozuonensis</name>
    <dbReference type="NCBI Taxonomy" id="2575441"/>
    <lineage>
        <taxon>Bacteria</taxon>
        <taxon>Bacillati</taxon>
        <taxon>Actinomycetota</taxon>
        <taxon>Actinomycetes</taxon>
        <taxon>Propionibacteriales</taxon>
        <taxon>Kribbellaceae</taxon>
        <taxon>Kribbella</taxon>
    </lineage>
</organism>